<dbReference type="Pfam" id="PF02875">
    <property type="entry name" value="Mur_ligase_C"/>
    <property type="match status" value="1"/>
</dbReference>
<dbReference type="UniPathway" id="UPA00219"/>
<dbReference type="AlphaFoldDB" id="A0A2T0U784"/>
<dbReference type="GO" id="GO:0008766">
    <property type="term" value="F:UDP-N-acetylmuramoylalanyl-D-glutamyl-2,6-diaminopimelate-D-alanyl-D-alanine ligase activity"/>
    <property type="evidence" value="ECO:0007669"/>
    <property type="project" value="RHEA"/>
</dbReference>
<sequence>MKIEELYRLYTQSRKVTTDTRNILPASIFFALRGESFDGNEFALTALEKGAAFSVVDDPKYADNDRCILVPHVLETLQLLAAYHRDQLKIPVIGITGTNGKTTTKELLNAVLAEKYFTYCTQGNLNNHIGVPLTLLAIQPDVEMAIVEMGANHKREIAALCAIAKPNYGLITNIGKAHLEGFGGFEGVKVAKAELYDFMKETGGTIFVNDDNPILHELYSSKGITKRVTYGENELNDISGSIVSNDPLLTILWKSAEAFGELGTNLTGSYNLENILAAVAVGFHFDLSEEQVHTGISSYVPGNNRSQVIRTSSNTLICDYYNANPSSMQVAIDNLAAITANHKTLILGDMFELGEESEQEHQRIVDCAMEINADRNIFIGKAFSASKHSRNADFYADIQSAVEGIKSRPVSGSTILLKGSRGMKLETLLPLL</sequence>
<dbReference type="EMBL" id="PVTH01000003">
    <property type="protein sequence ID" value="PRY53774.1"/>
    <property type="molecule type" value="Genomic_DNA"/>
</dbReference>
<comment type="similarity">
    <text evidence="10">Belongs to the MurCDEF family. MurF subfamily.</text>
</comment>
<evidence type="ECO:0000259" key="12">
    <source>
        <dbReference type="Pfam" id="PF01225"/>
    </source>
</evidence>
<dbReference type="NCBIfam" id="TIGR01143">
    <property type="entry name" value="murF"/>
    <property type="match status" value="1"/>
</dbReference>
<comment type="catalytic activity">
    <reaction evidence="10 11">
        <text>D-alanyl-D-alanine + UDP-N-acetyl-alpha-D-muramoyl-L-alanyl-gamma-D-glutamyl-meso-2,6-diaminopimelate + ATP = UDP-N-acetyl-alpha-D-muramoyl-L-alanyl-gamma-D-glutamyl-meso-2,6-diaminopimeloyl-D-alanyl-D-alanine + ADP + phosphate + H(+)</text>
        <dbReference type="Rhea" id="RHEA:28374"/>
        <dbReference type="ChEBI" id="CHEBI:15378"/>
        <dbReference type="ChEBI" id="CHEBI:30616"/>
        <dbReference type="ChEBI" id="CHEBI:43474"/>
        <dbReference type="ChEBI" id="CHEBI:57822"/>
        <dbReference type="ChEBI" id="CHEBI:61386"/>
        <dbReference type="ChEBI" id="CHEBI:83905"/>
        <dbReference type="ChEBI" id="CHEBI:456216"/>
        <dbReference type="EC" id="6.3.2.10"/>
    </reaction>
</comment>
<comment type="pathway">
    <text evidence="10 11">Cell wall biogenesis; peptidoglycan biosynthesis.</text>
</comment>
<keyword evidence="1 10" id="KW-0963">Cytoplasm</keyword>
<dbReference type="Gene3D" id="3.40.1190.10">
    <property type="entry name" value="Mur-like, catalytic domain"/>
    <property type="match status" value="1"/>
</dbReference>
<feature type="binding site" evidence="10">
    <location>
        <begin position="97"/>
        <end position="103"/>
    </location>
    <ligand>
        <name>ATP</name>
        <dbReference type="ChEBI" id="CHEBI:30616"/>
    </ligand>
</feature>
<dbReference type="InterPro" id="IPR004101">
    <property type="entry name" value="Mur_ligase_C"/>
</dbReference>
<dbReference type="RefSeq" id="WP_106292364.1">
    <property type="nucleotide sequence ID" value="NZ_PVTH01000003.1"/>
</dbReference>
<dbReference type="Pfam" id="PF01225">
    <property type="entry name" value="Mur_ligase"/>
    <property type="match status" value="1"/>
</dbReference>
<dbReference type="GO" id="GO:0009252">
    <property type="term" value="P:peptidoglycan biosynthetic process"/>
    <property type="evidence" value="ECO:0007669"/>
    <property type="project" value="UniProtKB-UniRule"/>
</dbReference>
<dbReference type="SUPFAM" id="SSF53244">
    <property type="entry name" value="MurD-like peptide ligases, peptide-binding domain"/>
    <property type="match status" value="1"/>
</dbReference>
<feature type="domain" description="Mur ligase central" evidence="14">
    <location>
        <begin position="95"/>
        <end position="281"/>
    </location>
</feature>
<dbReference type="InterPro" id="IPR013221">
    <property type="entry name" value="Mur_ligase_cen"/>
</dbReference>
<evidence type="ECO:0000256" key="7">
    <source>
        <dbReference type="ARBA" id="ARBA00022984"/>
    </source>
</evidence>
<organism evidence="15 16">
    <name type="scientific">Arcticibacter pallidicorallinus</name>
    <dbReference type="NCBI Taxonomy" id="1259464"/>
    <lineage>
        <taxon>Bacteria</taxon>
        <taxon>Pseudomonadati</taxon>
        <taxon>Bacteroidota</taxon>
        <taxon>Sphingobacteriia</taxon>
        <taxon>Sphingobacteriales</taxon>
        <taxon>Sphingobacteriaceae</taxon>
        <taxon>Arcticibacter</taxon>
    </lineage>
</organism>
<dbReference type="InterPro" id="IPR005863">
    <property type="entry name" value="UDP-N-AcMur_synth"/>
</dbReference>
<keyword evidence="7 10" id="KW-0573">Peptidoglycan synthesis</keyword>
<dbReference type="EC" id="6.3.2.10" evidence="10 11"/>
<dbReference type="GO" id="GO:0008360">
    <property type="term" value="P:regulation of cell shape"/>
    <property type="evidence" value="ECO:0007669"/>
    <property type="project" value="UniProtKB-KW"/>
</dbReference>
<evidence type="ECO:0000313" key="16">
    <source>
        <dbReference type="Proteomes" id="UP000238034"/>
    </source>
</evidence>
<keyword evidence="5 10" id="KW-0067">ATP-binding</keyword>
<evidence type="ECO:0000256" key="11">
    <source>
        <dbReference type="RuleBase" id="RU004136"/>
    </source>
</evidence>
<dbReference type="HAMAP" id="MF_02019">
    <property type="entry name" value="MurF"/>
    <property type="match status" value="1"/>
</dbReference>
<evidence type="ECO:0000256" key="1">
    <source>
        <dbReference type="ARBA" id="ARBA00022490"/>
    </source>
</evidence>
<feature type="domain" description="Mur ligase C-terminal" evidence="13">
    <location>
        <begin position="305"/>
        <end position="421"/>
    </location>
</feature>
<feature type="domain" description="Mur ligase N-terminal catalytic" evidence="12">
    <location>
        <begin position="16"/>
        <end position="82"/>
    </location>
</feature>
<dbReference type="GO" id="GO:0005524">
    <property type="term" value="F:ATP binding"/>
    <property type="evidence" value="ECO:0007669"/>
    <property type="project" value="UniProtKB-UniRule"/>
</dbReference>
<evidence type="ECO:0000256" key="4">
    <source>
        <dbReference type="ARBA" id="ARBA00022741"/>
    </source>
</evidence>
<keyword evidence="9 10" id="KW-0961">Cell wall biogenesis/degradation</keyword>
<evidence type="ECO:0000256" key="2">
    <source>
        <dbReference type="ARBA" id="ARBA00022598"/>
    </source>
</evidence>
<dbReference type="Gene3D" id="3.40.1390.10">
    <property type="entry name" value="MurE/MurF, N-terminal domain"/>
    <property type="match status" value="1"/>
</dbReference>
<evidence type="ECO:0000256" key="9">
    <source>
        <dbReference type="ARBA" id="ARBA00023316"/>
    </source>
</evidence>
<dbReference type="SUPFAM" id="SSF53623">
    <property type="entry name" value="MurD-like peptide ligases, catalytic domain"/>
    <property type="match status" value="1"/>
</dbReference>
<comment type="function">
    <text evidence="10 11">Involved in cell wall formation. Catalyzes the final step in the synthesis of UDP-N-acetylmuramoyl-pentapeptide, the precursor of murein.</text>
</comment>
<accession>A0A2T0U784</accession>
<keyword evidence="16" id="KW-1185">Reference proteome</keyword>
<dbReference type="Gene3D" id="3.90.190.20">
    <property type="entry name" value="Mur ligase, C-terminal domain"/>
    <property type="match status" value="1"/>
</dbReference>
<comment type="caution">
    <text evidence="15">The sequence shown here is derived from an EMBL/GenBank/DDBJ whole genome shotgun (WGS) entry which is preliminary data.</text>
</comment>
<dbReference type="PANTHER" id="PTHR43024">
    <property type="entry name" value="UDP-N-ACETYLMURAMOYL-TRIPEPTIDE--D-ALANYL-D-ALANINE LIGASE"/>
    <property type="match status" value="1"/>
</dbReference>
<dbReference type="PANTHER" id="PTHR43024:SF1">
    <property type="entry name" value="UDP-N-ACETYLMURAMOYL-TRIPEPTIDE--D-ALANYL-D-ALANINE LIGASE"/>
    <property type="match status" value="1"/>
</dbReference>
<dbReference type="InterPro" id="IPR051046">
    <property type="entry name" value="MurCDEF_CellWall_CoF430Synth"/>
</dbReference>
<evidence type="ECO:0000256" key="8">
    <source>
        <dbReference type="ARBA" id="ARBA00023306"/>
    </source>
</evidence>
<dbReference type="Proteomes" id="UP000238034">
    <property type="component" value="Unassembled WGS sequence"/>
</dbReference>
<reference evidence="15 16" key="1">
    <citation type="submission" date="2018-03" db="EMBL/GenBank/DDBJ databases">
        <title>Genomic Encyclopedia of Type Strains, Phase III (KMG-III): the genomes of soil and plant-associated and newly described type strains.</title>
        <authorList>
            <person name="Whitman W."/>
        </authorList>
    </citation>
    <scope>NUCLEOTIDE SEQUENCE [LARGE SCALE GENOMIC DNA]</scope>
    <source>
        <strain evidence="15 16">CGMCC 1.9313</strain>
    </source>
</reference>
<protein>
    <recommendedName>
        <fullName evidence="10 11">UDP-N-acetylmuramoyl-tripeptide--D-alanyl-D-alanine ligase</fullName>
        <ecNumber evidence="10 11">6.3.2.10</ecNumber>
    </recommendedName>
    <alternativeName>
        <fullName evidence="10">D-alanyl-D-alanine-adding enzyme</fullName>
    </alternativeName>
</protein>
<evidence type="ECO:0000259" key="13">
    <source>
        <dbReference type="Pfam" id="PF02875"/>
    </source>
</evidence>
<evidence type="ECO:0000256" key="3">
    <source>
        <dbReference type="ARBA" id="ARBA00022618"/>
    </source>
</evidence>
<keyword evidence="2 10" id="KW-0436">Ligase</keyword>
<dbReference type="InterPro" id="IPR035911">
    <property type="entry name" value="MurE/MurF_N"/>
</dbReference>
<dbReference type="InterPro" id="IPR036565">
    <property type="entry name" value="Mur-like_cat_sf"/>
</dbReference>
<dbReference type="Pfam" id="PF08245">
    <property type="entry name" value="Mur_ligase_M"/>
    <property type="match status" value="1"/>
</dbReference>
<dbReference type="GO" id="GO:0071555">
    <property type="term" value="P:cell wall organization"/>
    <property type="evidence" value="ECO:0007669"/>
    <property type="project" value="UniProtKB-KW"/>
</dbReference>
<proteinExistence type="inferred from homology"/>
<dbReference type="InterPro" id="IPR036615">
    <property type="entry name" value="Mur_ligase_C_dom_sf"/>
</dbReference>
<evidence type="ECO:0000259" key="14">
    <source>
        <dbReference type="Pfam" id="PF08245"/>
    </source>
</evidence>
<evidence type="ECO:0000256" key="10">
    <source>
        <dbReference type="HAMAP-Rule" id="MF_02019"/>
    </source>
</evidence>
<keyword evidence="6 10" id="KW-0133">Cell shape</keyword>
<keyword evidence="4 10" id="KW-0547">Nucleotide-binding</keyword>
<dbReference type="OrthoDB" id="9801978at2"/>
<evidence type="ECO:0000256" key="6">
    <source>
        <dbReference type="ARBA" id="ARBA00022960"/>
    </source>
</evidence>
<dbReference type="GO" id="GO:0047480">
    <property type="term" value="F:UDP-N-acetylmuramoyl-tripeptide-D-alanyl-D-alanine ligase activity"/>
    <property type="evidence" value="ECO:0007669"/>
    <property type="project" value="UniProtKB-UniRule"/>
</dbReference>
<keyword evidence="3 10" id="KW-0132">Cell division</keyword>
<evidence type="ECO:0000313" key="15">
    <source>
        <dbReference type="EMBL" id="PRY53774.1"/>
    </source>
</evidence>
<comment type="subcellular location">
    <subcellularLocation>
        <location evidence="10 11">Cytoplasm</location>
    </subcellularLocation>
</comment>
<evidence type="ECO:0000256" key="5">
    <source>
        <dbReference type="ARBA" id="ARBA00022840"/>
    </source>
</evidence>
<dbReference type="InterPro" id="IPR000713">
    <property type="entry name" value="Mur_ligase_N"/>
</dbReference>
<dbReference type="GO" id="GO:0051301">
    <property type="term" value="P:cell division"/>
    <property type="evidence" value="ECO:0007669"/>
    <property type="project" value="UniProtKB-KW"/>
</dbReference>
<gene>
    <name evidence="10" type="primary">murF</name>
    <name evidence="15" type="ORF">B0I27_103244</name>
</gene>
<keyword evidence="8 10" id="KW-0131">Cell cycle</keyword>
<dbReference type="GO" id="GO:0005737">
    <property type="term" value="C:cytoplasm"/>
    <property type="evidence" value="ECO:0007669"/>
    <property type="project" value="UniProtKB-SubCell"/>
</dbReference>
<dbReference type="SUPFAM" id="SSF63418">
    <property type="entry name" value="MurE/MurF N-terminal domain"/>
    <property type="match status" value="1"/>
</dbReference>
<name>A0A2T0U784_9SPHI</name>